<organism evidence="1 2">
    <name type="scientific">Actinocatenispora sera</name>
    <dbReference type="NCBI Taxonomy" id="390989"/>
    <lineage>
        <taxon>Bacteria</taxon>
        <taxon>Bacillati</taxon>
        <taxon>Actinomycetota</taxon>
        <taxon>Actinomycetes</taxon>
        <taxon>Micromonosporales</taxon>
        <taxon>Micromonosporaceae</taxon>
        <taxon>Actinocatenispora</taxon>
    </lineage>
</organism>
<protein>
    <recommendedName>
        <fullName evidence="3">Neutral/alkaline ceramidase-like enzyme</fullName>
    </recommendedName>
</protein>
<dbReference type="RefSeq" id="WP_030447303.1">
    <property type="nucleotide sequence ID" value="NZ_AP023354.1"/>
</dbReference>
<keyword evidence="2" id="KW-1185">Reference proteome</keyword>
<proteinExistence type="predicted"/>
<dbReference type="Proteomes" id="UP000680750">
    <property type="component" value="Chromosome"/>
</dbReference>
<dbReference type="OrthoDB" id="622550at2"/>
<name>A0A810L890_9ACTN</name>
<dbReference type="EMBL" id="AP023354">
    <property type="protein sequence ID" value="BCJ30546.1"/>
    <property type="molecule type" value="Genomic_DNA"/>
</dbReference>
<sequence length="414" mass="42419">MRVGFASVPLPVDEPTPMGGYAARTGTAQGTLDPLRISALTWFDGRHRLALVLADLICVNTDLVAAARAATPRVDALWLAASHTHAGPETGCVPGGAATPPPWSHRIPAAVAAAVDAAVRAETDATGRWRNGTLREVGAVRSATPDRAEVPLDLVEVLDGAGRRAGVLVVLPVHPTVLPADNLLISADLVGAARAALAARLGPDTWVAVATGAAGDISTRHTRRGHDPAELRRLGAVVADHCLAQLDRPSVPAWQAGDRLSWRSRPARVAPKPPTGADAVEAATAAVAAARAGEDPAALRIAEGDLSGALLASTVDAPGHDIAVEVAAARIGSLALAALPGEPFLALAETVRRGRPGPTAVLGYANGYPGYLPTRAAYHHPRYEVLATAAAPGSGERLAELAADLLTELDGARP</sequence>
<dbReference type="AlphaFoldDB" id="A0A810L890"/>
<evidence type="ECO:0000313" key="2">
    <source>
        <dbReference type="Proteomes" id="UP000680750"/>
    </source>
</evidence>
<evidence type="ECO:0000313" key="1">
    <source>
        <dbReference type="EMBL" id="BCJ30546.1"/>
    </source>
</evidence>
<evidence type="ECO:0008006" key="3">
    <source>
        <dbReference type="Google" id="ProtNLM"/>
    </source>
</evidence>
<accession>A0A810L890</accession>
<gene>
    <name evidence="1" type="ORF">Asera_46540</name>
</gene>
<dbReference type="KEGG" id="aser:Asera_46540"/>
<reference evidence="1" key="1">
    <citation type="submission" date="2020-08" db="EMBL/GenBank/DDBJ databases">
        <title>Whole genome shotgun sequence of Actinocatenispora sera NBRC 101916.</title>
        <authorList>
            <person name="Komaki H."/>
            <person name="Tamura T."/>
        </authorList>
    </citation>
    <scope>NUCLEOTIDE SEQUENCE</scope>
    <source>
        <strain evidence="1">NBRC 101916</strain>
    </source>
</reference>